<gene>
    <name evidence="2" type="ORF">SAMN05444171_7002</name>
</gene>
<dbReference type="InterPro" id="IPR005064">
    <property type="entry name" value="BUG"/>
</dbReference>
<dbReference type="RefSeq" id="WP_074828693.1">
    <property type="nucleotide sequence ID" value="NZ_FNTI01000001.1"/>
</dbReference>
<evidence type="ECO:0000313" key="2">
    <source>
        <dbReference type="EMBL" id="SEE31374.1"/>
    </source>
</evidence>
<dbReference type="PIRSF" id="PIRSF017082">
    <property type="entry name" value="YflP"/>
    <property type="match status" value="1"/>
</dbReference>
<dbReference type="InterPro" id="IPR042100">
    <property type="entry name" value="Bug_dom1"/>
</dbReference>
<dbReference type="CDD" id="cd13578">
    <property type="entry name" value="PBP2_Bug27"/>
    <property type="match status" value="1"/>
</dbReference>
<dbReference type="PANTHER" id="PTHR42928:SF5">
    <property type="entry name" value="BLR1237 PROTEIN"/>
    <property type="match status" value="1"/>
</dbReference>
<dbReference type="AlphaFoldDB" id="A0A1M7HHE4"/>
<dbReference type="SUPFAM" id="SSF53850">
    <property type="entry name" value="Periplasmic binding protein-like II"/>
    <property type="match status" value="1"/>
</dbReference>
<sequence>MPGARIDRRRVLALIGASPLFPHLASAQQTWPTRSVRYVLGFAAGGATDSLSRVFCQKMSALTGQQFVVENRVGAGGVIANDAVAKSTPDGYTVGMGGIANNVIAIGTYAKLPYRPADDFTFVSGLWQLPNILVAAKDFPASNAKDLLALLKQNPGKYNYASAGIGTTLHLSGEMMKSMAGVDVQHIPYKGGNPALMDLLAGRVNMLFDNLPGSLSAVREGSVKPIAVTGRTRSPALPDTPAMAELLQGYEMTSWAALCGPAGVPADMVAQINAQTLKALGDADLKRRFEELGATAWPTSPDEVTAFRASEEARLLPLIRAAGIVPQ</sequence>
<evidence type="ECO:0000256" key="1">
    <source>
        <dbReference type="ARBA" id="ARBA00006987"/>
    </source>
</evidence>
<dbReference type="Proteomes" id="UP000183208">
    <property type="component" value="Unassembled WGS sequence"/>
</dbReference>
<dbReference type="PANTHER" id="PTHR42928">
    <property type="entry name" value="TRICARBOXYLATE-BINDING PROTEIN"/>
    <property type="match status" value="1"/>
</dbReference>
<protein>
    <submittedName>
        <fullName evidence="2">Tripartite-type tricarboxylate transporter, receptor component TctC</fullName>
    </submittedName>
</protein>
<dbReference type="Pfam" id="PF03401">
    <property type="entry name" value="TctC"/>
    <property type="match status" value="1"/>
</dbReference>
<name>A0A1M7HHE4_9BRAD</name>
<reference evidence="2 3" key="1">
    <citation type="submission" date="2016-10" db="EMBL/GenBank/DDBJ databases">
        <authorList>
            <person name="de Groot N.N."/>
        </authorList>
    </citation>
    <scope>NUCLEOTIDE SEQUENCE [LARGE SCALE GENOMIC DNA]</scope>
    <source>
        <strain evidence="2 3">GAS522</strain>
    </source>
</reference>
<comment type="similarity">
    <text evidence="1">Belongs to the UPF0065 (bug) family.</text>
</comment>
<evidence type="ECO:0000313" key="3">
    <source>
        <dbReference type="Proteomes" id="UP000183208"/>
    </source>
</evidence>
<accession>A0A1M7HHE4</accession>
<dbReference type="OrthoDB" id="9780943at2"/>
<dbReference type="EMBL" id="FNTI01000001">
    <property type="protein sequence ID" value="SEE31374.1"/>
    <property type="molecule type" value="Genomic_DNA"/>
</dbReference>
<organism evidence="2 3">
    <name type="scientific">Bradyrhizobium lablabi</name>
    <dbReference type="NCBI Taxonomy" id="722472"/>
    <lineage>
        <taxon>Bacteria</taxon>
        <taxon>Pseudomonadati</taxon>
        <taxon>Pseudomonadota</taxon>
        <taxon>Alphaproteobacteria</taxon>
        <taxon>Hyphomicrobiales</taxon>
        <taxon>Nitrobacteraceae</taxon>
        <taxon>Bradyrhizobium</taxon>
    </lineage>
</organism>
<dbReference type="Gene3D" id="3.40.190.10">
    <property type="entry name" value="Periplasmic binding protein-like II"/>
    <property type="match status" value="1"/>
</dbReference>
<keyword evidence="2" id="KW-0675">Receptor</keyword>
<proteinExistence type="inferred from homology"/>
<dbReference type="Gene3D" id="3.40.190.150">
    <property type="entry name" value="Bordetella uptake gene, domain 1"/>
    <property type="match status" value="1"/>
</dbReference>